<evidence type="ECO:0000313" key="2">
    <source>
        <dbReference type="EMBL" id="KAF0934364.1"/>
    </source>
</evidence>
<reference evidence="2 3" key="1">
    <citation type="submission" date="2019-11" db="EMBL/GenBank/DDBJ databases">
        <title>Whole genome sequence of Oryza granulata.</title>
        <authorList>
            <person name="Li W."/>
        </authorList>
    </citation>
    <scope>NUCLEOTIDE SEQUENCE [LARGE SCALE GENOMIC DNA]</scope>
    <source>
        <strain evidence="3">cv. Menghai</strain>
        <tissue evidence="2">Leaf</tissue>
    </source>
</reference>
<evidence type="ECO:0000313" key="3">
    <source>
        <dbReference type="Proteomes" id="UP000479710"/>
    </source>
</evidence>
<keyword evidence="3" id="KW-1185">Reference proteome</keyword>
<accession>A0A6G1FBW0</accession>
<name>A0A6G1FBW0_9ORYZ</name>
<dbReference type="EMBL" id="SPHZ02000001">
    <property type="protein sequence ID" value="KAF0934364.1"/>
    <property type="molecule type" value="Genomic_DNA"/>
</dbReference>
<evidence type="ECO:0000256" key="1">
    <source>
        <dbReference type="SAM" id="MobiDB-lite"/>
    </source>
</evidence>
<comment type="caution">
    <text evidence="2">The sequence shown here is derived from an EMBL/GenBank/DDBJ whole genome shotgun (WGS) entry which is preliminary data.</text>
</comment>
<protein>
    <submittedName>
        <fullName evidence="2">Uncharacterized protein</fullName>
    </submittedName>
</protein>
<dbReference type="PANTHER" id="PTHR34680">
    <property type="entry name" value="EXPRESSED PROTEIN"/>
    <property type="match status" value="1"/>
</dbReference>
<dbReference type="PANTHER" id="PTHR34680:SF3">
    <property type="entry name" value="EXPRESSED PROTEIN"/>
    <property type="match status" value="1"/>
</dbReference>
<dbReference type="Proteomes" id="UP000479710">
    <property type="component" value="Unassembled WGS sequence"/>
</dbReference>
<proteinExistence type="predicted"/>
<sequence length="180" mass="19873">MRIRRAASRVLGSSYFTAQGQVEAPPPPPASELPPPPTPAAAYAVVVGSGGPAVAPEGVCQLSLSPWNLPYEVDGSGSQVSFRPHLSMLCLRYSTVVYSRLAVRRLRASRLSRCLSSTFRASFVFSCKEDDTIEMKDKIWNHEDEDVKNQKPANNPKKDGAAFPKMVKKRIKEQSLKWLL</sequence>
<organism evidence="2 3">
    <name type="scientific">Oryza meyeriana var. granulata</name>
    <dbReference type="NCBI Taxonomy" id="110450"/>
    <lineage>
        <taxon>Eukaryota</taxon>
        <taxon>Viridiplantae</taxon>
        <taxon>Streptophyta</taxon>
        <taxon>Embryophyta</taxon>
        <taxon>Tracheophyta</taxon>
        <taxon>Spermatophyta</taxon>
        <taxon>Magnoliopsida</taxon>
        <taxon>Liliopsida</taxon>
        <taxon>Poales</taxon>
        <taxon>Poaceae</taxon>
        <taxon>BOP clade</taxon>
        <taxon>Oryzoideae</taxon>
        <taxon>Oryzeae</taxon>
        <taxon>Oryzinae</taxon>
        <taxon>Oryza</taxon>
        <taxon>Oryza meyeriana</taxon>
    </lineage>
</organism>
<dbReference type="AlphaFoldDB" id="A0A6G1FBW0"/>
<gene>
    <name evidence="2" type="ORF">E2562_024993</name>
</gene>
<feature type="region of interest" description="Disordered" evidence="1">
    <location>
        <begin position="143"/>
        <end position="164"/>
    </location>
</feature>